<dbReference type="SUPFAM" id="SSF46689">
    <property type="entry name" value="Homeodomain-like"/>
    <property type="match status" value="1"/>
</dbReference>
<gene>
    <name evidence="7" type="ORF">V6N12_017027</name>
</gene>
<dbReference type="Pfam" id="PF00249">
    <property type="entry name" value="Myb_DNA-binding"/>
    <property type="match status" value="2"/>
</dbReference>
<organism evidence="7 8">
    <name type="scientific">Hibiscus sabdariffa</name>
    <name type="common">roselle</name>
    <dbReference type="NCBI Taxonomy" id="183260"/>
    <lineage>
        <taxon>Eukaryota</taxon>
        <taxon>Viridiplantae</taxon>
        <taxon>Streptophyta</taxon>
        <taxon>Embryophyta</taxon>
        <taxon>Tracheophyta</taxon>
        <taxon>Spermatophyta</taxon>
        <taxon>Magnoliopsida</taxon>
        <taxon>eudicotyledons</taxon>
        <taxon>Gunneridae</taxon>
        <taxon>Pentapetalae</taxon>
        <taxon>rosids</taxon>
        <taxon>malvids</taxon>
        <taxon>Malvales</taxon>
        <taxon>Malvaceae</taxon>
        <taxon>Malvoideae</taxon>
        <taxon>Hibiscus</taxon>
    </lineage>
</organism>
<comment type="subcellular location">
    <subcellularLocation>
        <location evidence="1">Nucleus</location>
    </subcellularLocation>
</comment>
<evidence type="ECO:0000256" key="4">
    <source>
        <dbReference type="SAM" id="MobiDB-lite"/>
    </source>
</evidence>
<dbReference type="PANTHER" id="PTHR47999:SF9">
    <property type="entry name" value="TRANSCRIPTION REPRESSOR MYB5-LIKE"/>
    <property type="match status" value="1"/>
</dbReference>
<evidence type="ECO:0000313" key="8">
    <source>
        <dbReference type="Proteomes" id="UP001472677"/>
    </source>
</evidence>
<accession>A0ABR2AI97</accession>
<dbReference type="SMART" id="SM00717">
    <property type="entry name" value="SANT"/>
    <property type="match status" value="2"/>
</dbReference>
<dbReference type="CDD" id="cd00167">
    <property type="entry name" value="SANT"/>
    <property type="match status" value="2"/>
</dbReference>
<dbReference type="PROSITE" id="PS50090">
    <property type="entry name" value="MYB_LIKE"/>
    <property type="match status" value="2"/>
</dbReference>
<proteinExistence type="predicted"/>
<evidence type="ECO:0000313" key="7">
    <source>
        <dbReference type="EMBL" id="KAK8493045.1"/>
    </source>
</evidence>
<keyword evidence="3" id="KW-0539">Nucleus</keyword>
<feature type="domain" description="Myb-like" evidence="5">
    <location>
        <begin position="9"/>
        <end position="61"/>
    </location>
</feature>
<dbReference type="InterPro" id="IPR015495">
    <property type="entry name" value="Myb_TF_plants"/>
</dbReference>
<evidence type="ECO:0000256" key="2">
    <source>
        <dbReference type="ARBA" id="ARBA00023125"/>
    </source>
</evidence>
<reference evidence="7 8" key="1">
    <citation type="journal article" date="2024" name="G3 (Bethesda)">
        <title>Genome assembly of Hibiscus sabdariffa L. provides insights into metabolisms of medicinal natural products.</title>
        <authorList>
            <person name="Kim T."/>
        </authorList>
    </citation>
    <scope>NUCLEOTIDE SEQUENCE [LARGE SCALE GENOMIC DNA]</scope>
    <source>
        <strain evidence="7">TK-2024</strain>
        <tissue evidence="7">Old leaves</tissue>
    </source>
</reference>
<dbReference type="Gene3D" id="1.10.10.60">
    <property type="entry name" value="Homeodomain-like"/>
    <property type="match status" value="2"/>
</dbReference>
<sequence length="281" mass="31989">MGRAPCCSKIGLHRGPWCTREDTLLLKYIQAHGEGNWRSLPKKAGLLRCGKSCRLRWVNYLRPDIKRGNITPDEEDLIIRLHSLLGNRWSLIAGRLPGRTDNEIKNYWNTHLSKRLISQGFDPNTHKPLVVQQDKNKRKTTTTNNSDRTSKSKLIVEVSEKPKIHLPKPIRFTGTTSFPLPRNDSFESDQCNTTSTALDKPWSGFVDCGNNDRGNMAGFLDDDDHDDFVNVSDFECRSKFLGSEGDSCLEKLYEEYLQVLETNHDADLVQVGSVDESLLIW</sequence>
<feature type="domain" description="Myb-like" evidence="5">
    <location>
        <begin position="62"/>
        <end position="112"/>
    </location>
</feature>
<feature type="region of interest" description="Disordered" evidence="4">
    <location>
        <begin position="123"/>
        <end position="152"/>
    </location>
</feature>
<dbReference type="InterPro" id="IPR017930">
    <property type="entry name" value="Myb_dom"/>
</dbReference>
<protein>
    <submittedName>
        <fullName evidence="7">Uncharacterized protein</fullName>
    </submittedName>
</protein>
<dbReference type="Proteomes" id="UP001472677">
    <property type="component" value="Unassembled WGS sequence"/>
</dbReference>
<dbReference type="InterPro" id="IPR001005">
    <property type="entry name" value="SANT/Myb"/>
</dbReference>
<feature type="domain" description="HTH myb-type" evidence="6">
    <location>
        <begin position="9"/>
        <end position="61"/>
    </location>
</feature>
<keyword evidence="8" id="KW-1185">Reference proteome</keyword>
<evidence type="ECO:0000256" key="3">
    <source>
        <dbReference type="ARBA" id="ARBA00023242"/>
    </source>
</evidence>
<feature type="domain" description="HTH myb-type" evidence="6">
    <location>
        <begin position="62"/>
        <end position="116"/>
    </location>
</feature>
<evidence type="ECO:0000259" key="5">
    <source>
        <dbReference type="PROSITE" id="PS50090"/>
    </source>
</evidence>
<evidence type="ECO:0000256" key="1">
    <source>
        <dbReference type="ARBA" id="ARBA00004123"/>
    </source>
</evidence>
<dbReference type="InterPro" id="IPR009057">
    <property type="entry name" value="Homeodomain-like_sf"/>
</dbReference>
<dbReference type="EMBL" id="JBBPBM010000655">
    <property type="protein sequence ID" value="KAK8493045.1"/>
    <property type="molecule type" value="Genomic_DNA"/>
</dbReference>
<evidence type="ECO:0000259" key="6">
    <source>
        <dbReference type="PROSITE" id="PS51294"/>
    </source>
</evidence>
<comment type="caution">
    <text evidence="7">The sequence shown here is derived from an EMBL/GenBank/DDBJ whole genome shotgun (WGS) entry which is preliminary data.</text>
</comment>
<dbReference type="PANTHER" id="PTHR47999">
    <property type="entry name" value="TRANSCRIPTION FACTOR MYB8-RELATED-RELATED"/>
    <property type="match status" value="1"/>
</dbReference>
<dbReference type="PROSITE" id="PS51294">
    <property type="entry name" value="HTH_MYB"/>
    <property type="match status" value="2"/>
</dbReference>
<name>A0ABR2AI97_9ROSI</name>
<keyword evidence="2" id="KW-0238">DNA-binding</keyword>